<name>A0A5C3KHK3_COPMA</name>
<proteinExistence type="predicted"/>
<protein>
    <recommendedName>
        <fullName evidence="3">BTB domain-containing protein</fullName>
    </recommendedName>
</protein>
<reference evidence="1 2" key="1">
    <citation type="journal article" date="2019" name="Nat. Ecol. Evol.">
        <title>Megaphylogeny resolves global patterns of mushroom evolution.</title>
        <authorList>
            <person name="Varga T."/>
            <person name="Krizsan K."/>
            <person name="Foldi C."/>
            <person name="Dima B."/>
            <person name="Sanchez-Garcia M."/>
            <person name="Sanchez-Ramirez S."/>
            <person name="Szollosi G.J."/>
            <person name="Szarkandi J.G."/>
            <person name="Papp V."/>
            <person name="Albert L."/>
            <person name="Andreopoulos W."/>
            <person name="Angelini C."/>
            <person name="Antonin V."/>
            <person name="Barry K.W."/>
            <person name="Bougher N.L."/>
            <person name="Buchanan P."/>
            <person name="Buyck B."/>
            <person name="Bense V."/>
            <person name="Catcheside P."/>
            <person name="Chovatia M."/>
            <person name="Cooper J."/>
            <person name="Damon W."/>
            <person name="Desjardin D."/>
            <person name="Finy P."/>
            <person name="Geml J."/>
            <person name="Haridas S."/>
            <person name="Hughes K."/>
            <person name="Justo A."/>
            <person name="Karasinski D."/>
            <person name="Kautmanova I."/>
            <person name="Kiss B."/>
            <person name="Kocsube S."/>
            <person name="Kotiranta H."/>
            <person name="LaButti K.M."/>
            <person name="Lechner B.E."/>
            <person name="Liimatainen K."/>
            <person name="Lipzen A."/>
            <person name="Lukacs Z."/>
            <person name="Mihaltcheva S."/>
            <person name="Morgado L.N."/>
            <person name="Niskanen T."/>
            <person name="Noordeloos M.E."/>
            <person name="Ohm R.A."/>
            <person name="Ortiz-Santana B."/>
            <person name="Ovrebo C."/>
            <person name="Racz N."/>
            <person name="Riley R."/>
            <person name="Savchenko A."/>
            <person name="Shiryaev A."/>
            <person name="Soop K."/>
            <person name="Spirin V."/>
            <person name="Szebenyi C."/>
            <person name="Tomsovsky M."/>
            <person name="Tulloss R.E."/>
            <person name="Uehling J."/>
            <person name="Grigoriev I.V."/>
            <person name="Vagvolgyi C."/>
            <person name="Papp T."/>
            <person name="Martin F.M."/>
            <person name="Miettinen O."/>
            <person name="Hibbett D.S."/>
            <person name="Nagy L.G."/>
        </authorList>
    </citation>
    <scope>NUCLEOTIDE SEQUENCE [LARGE SCALE GENOMIC DNA]</scope>
    <source>
        <strain evidence="1 2">CBS 121175</strain>
    </source>
</reference>
<evidence type="ECO:0000313" key="1">
    <source>
        <dbReference type="EMBL" id="TFK19492.1"/>
    </source>
</evidence>
<keyword evidence="2" id="KW-1185">Reference proteome</keyword>
<sequence length="391" mass="43547">MDGATPGVDPLKFNDLFCWESIWVKVCVRSLSFAMPLLTVRSAIGVFLLNDQVEDELFCVPRSGFTPEFFADVFQLPSGTANTEVGAGRDKTYPIVLSDLRKTDFESLLNPTNMVIAKEGIKLDLGMEELMNVLKLTTKWKMVKLRDIAIDCLSRLDNTMSPVEKIRLAREYHIEGWVKEGIKALVQEPSPSVDELGLLLGWDSVAHIFAIREHDLRRPKKHCESQICLCSGNETGTTDRTFIIVTGGNPGTEQVVAINSIHCTKPGCWGQSQIAHHGGHVGACTSCHATVMGHVRVFIEPTVDQLVDKYFGDEIKQCDIIQADMDNVYTGDGRGYSTSSKDSDTGNRTPSYRVLMKGGNLRVESADVRNVLRRRLWIDERLNGKGTWRPS</sequence>
<gene>
    <name evidence="1" type="ORF">FA15DRAFT_724292</name>
</gene>
<dbReference type="Proteomes" id="UP000307440">
    <property type="component" value="Unassembled WGS sequence"/>
</dbReference>
<dbReference type="AlphaFoldDB" id="A0A5C3KHK3"/>
<dbReference type="EMBL" id="ML210338">
    <property type="protein sequence ID" value="TFK19492.1"/>
    <property type="molecule type" value="Genomic_DNA"/>
</dbReference>
<organism evidence="1 2">
    <name type="scientific">Coprinopsis marcescibilis</name>
    <name type="common">Agaric fungus</name>
    <name type="synonym">Psathyrella marcescibilis</name>
    <dbReference type="NCBI Taxonomy" id="230819"/>
    <lineage>
        <taxon>Eukaryota</taxon>
        <taxon>Fungi</taxon>
        <taxon>Dikarya</taxon>
        <taxon>Basidiomycota</taxon>
        <taxon>Agaricomycotina</taxon>
        <taxon>Agaricomycetes</taxon>
        <taxon>Agaricomycetidae</taxon>
        <taxon>Agaricales</taxon>
        <taxon>Agaricineae</taxon>
        <taxon>Psathyrellaceae</taxon>
        <taxon>Coprinopsis</taxon>
    </lineage>
</organism>
<dbReference type="OrthoDB" id="3199068at2759"/>
<evidence type="ECO:0000313" key="2">
    <source>
        <dbReference type="Proteomes" id="UP000307440"/>
    </source>
</evidence>
<accession>A0A5C3KHK3</accession>
<evidence type="ECO:0008006" key="3">
    <source>
        <dbReference type="Google" id="ProtNLM"/>
    </source>
</evidence>